<protein>
    <recommendedName>
        <fullName evidence="4">LysR substrate-binding domain-containing protein</fullName>
    </recommendedName>
</protein>
<dbReference type="OrthoDB" id="10025998at2759"/>
<evidence type="ECO:0000313" key="2">
    <source>
        <dbReference type="EMBL" id="CAE7594622.1"/>
    </source>
</evidence>
<dbReference type="Proteomes" id="UP000604046">
    <property type="component" value="Unassembled WGS sequence"/>
</dbReference>
<evidence type="ECO:0000256" key="1">
    <source>
        <dbReference type="SAM" id="SignalP"/>
    </source>
</evidence>
<gene>
    <name evidence="2" type="ORF">SNAT2548_LOCUS33847</name>
</gene>
<evidence type="ECO:0000313" key="3">
    <source>
        <dbReference type="Proteomes" id="UP000604046"/>
    </source>
</evidence>
<reference evidence="2" key="1">
    <citation type="submission" date="2021-02" db="EMBL/GenBank/DDBJ databases">
        <authorList>
            <person name="Dougan E. K."/>
            <person name="Rhodes N."/>
            <person name="Thang M."/>
            <person name="Chan C."/>
        </authorList>
    </citation>
    <scope>NUCLEOTIDE SEQUENCE</scope>
</reference>
<keyword evidence="1" id="KW-0732">Signal</keyword>
<dbReference type="EMBL" id="CAJNDS010002779">
    <property type="protein sequence ID" value="CAE7594622.1"/>
    <property type="molecule type" value="Genomic_DNA"/>
</dbReference>
<feature type="chain" id="PRO_5032593347" description="LysR substrate-binding domain-containing protein" evidence="1">
    <location>
        <begin position="20"/>
        <end position="129"/>
    </location>
</feature>
<proteinExistence type="predicted"/>
<dbReference type="AlphaFoldDB" id="A0A812URN5"/>
<organism evidence="2 3">
    <name type="scientific">Symbiodinium natans</name>
    <dbReference type="NCBI Taxonomy" id="878477"/>
    <lineage>
        <taxon>Eukaryota</taxon>
        <taxon>Sar</taxon>
        <taxon>Alveolata</taxon>
        <taxon>Dinophyceae</taxon>
        <taxon>Suessiales</taxon>
        <taxon>Symbiodiniaceae</taxon>
        <taxon>Symbiodinium</taxon>
    </lineage>
</organism>
<keyword evidence="3" id="KW-1185">Reference proteome</keyword>
<comment type="caution">
    <text evidence="2">The sequence shown here is derived from an EMBL/GenBank/DDBJ whole genome shotgun (WGS) entry which is preliminary data.</text>
</comment>
<sequence length="129" mass="14536">MLHASMLPMLLSVLMTTSAVQRRMLYNRTELSIMIPEGRPMTSLPLVALQAHTHFPELQVQILYARANEEFVYTETTLLKLRNEGALVLTPMPERGFVHLLTQARVLESSEVSARAAGVLIYRSRSLSL</sequence>
<name>A0A812URN5_9DINO</name>
<evidence type="ECO:0008006" key="4">
    <source>
        <dbReference type="Google" id="ProtNLM"/>
    </source>
</evidence>
<accession>A0A812URN5</accession>
<feature type="signal peptide" evidence="1">
    <location>
        <begin position="1"/>
        <end position="19"/>
    </location>
</feature>